<organism evidence="1 2">
    <name type="scientific">Ktedonobacter racemifer DSM 44963</name>
    <dbReference type="NCBI Taxonomy" id="485913"/>
    <lineage>
        <taxon>Bacteria</taxon>
        <taxon>Bacillati</taxon>
        <taxon>Chloroflexota</taxon>
        <taxon>Ktedonobacteria</taxon>
        <taxon>Ktedonobacterales</taxon>
        <taxon>Ktedonobacteraceae</taxon>
        <taxon>Ktedonobacter</taxon>
    </lineage>
</organism>
<dbReference type="EMBL" id="ADVG01000006">
    <property type="protein sequence ID" value="EFH79618.1"/>
    <property type="molecule type" value="Genomic_DNA"/>
</dbReference>
<comment type="caution">
    <text evidence="1">The sequence shown here is derived from an EMBL/GenBank/DDBJ whole genome shotgun (WGS) entry which is preliminary data.</text>
</comment>
<dbReference type="STRING" id="485913.Krac_0096"/>
<keyword evidence="2" id="KW-1185">Reference proteome</keyword>
<dbReference type="Proteomes" id="UP000004508">
    <property type="component" value="Unassembled WGS sequence"/>
</dbReference>
<evidence type="ECO:0000313" key="1">
    <source>
        <dbReference type="EMBL" id="EFH79618.1"/>
    </source>
</evidence>
<sequence>MAHFHYKYMRKIIDEQGTPVYVSPNNYLDITTSEAVNCPGKSQRQPCEAVATVQDVQPYEHALEYQYQCPSCGHKFHILYHK</sequence>
<dbReference type="RefSeq" id="WP_007923577.1">
    <property type="nucleotide sequence ID" value="NZ_ADVG01000006.1"/>
</dbReference>
<name>D6U8Q8_KTERA</name>
<dbReference type="AlphaFoldDB" id="D6U8Q8"/>
<accession>D6U8Q8</accession>
<dbReference type="InParanoid" id="D6U8Q8"/>
<proteinExistence type="predicted"/>
<gene>
    <name evidence="1" type="ORF">Krac_0096</name>
</gene>
<protein>
    <submittedName>
        <fullName evidence="1">Uncharacterized protein</fullName>
    </submittedName>
</protein>
<reference evidence="1 2" key="1">
    <citation type="journal article" date="2011" name="Stand. Genomic Sci.">
        <title>Non-contiguous finished genome sequence and contextual data of the filamentous soil bacterium Ktedonobacter racemifer type strain (SOSP1-21).</title>
        <authorList>
            <person name="Chang Y.J."/>
            <person name="Land M."/>
            <person name="Hauser L."/>
            <person name="Chertkov O."/>
            <person name="Del Rio T.G."/>
            <person name="Nolan M."/>
            <person name="Copeland A."/>
            <person name="Tice H."/>
            <person name="Cheng J.F."/>
            <person name="Lucas S."/>
            <person name="Han C."/>
            <person name="Goodwin L."/>
            <person name="Pitluck S."/>
            <person name="Ivanova N."/>
            <person name="Ovchinikova G."/>
            <person name="Pati A."/>
            <person name="Chen A."/>
            <person name="Palaniappan K."/>
            <person name="Mavromatis K."/>
            <person name="Liolios K."/>
            <person name="Brettin T."/>
            <person name="Fiebig A."/>
            <person name="Rohde M."/>
            <person name="Abt B."/>
            <person name="Goker M."/>
            <person name="Detter J.C."/>
            <person name="Woyke T."/>
            <person name="Bristow J."/>
            <person name="Eisen J.A."/>
            <person name="Markowitz V."/>
            <person name="Hugenholtz P."/>
            <person name="Kyrpides N.C."/>
            <person name="Klenk H.P."/>
            <person name="Lapidus A."/>
        </authorList>
    </citation>
    <scope>NUCLEOTIDE SEQUENCE [LARGE SCALE GENOMIC DNA]</scope>
    <source>
        <strain evidence="2">DSM 44963</strain>
    </source>
</reference>
<evidence type="ECO:0000313" key="2">
    <source>
        <dbReference type="Proteomes" id="UP000004508"/>
    </source>
</evidence>